<protein>
    <recommendedName>
        <fullName evidence="3">Replication protein A OB domain-containing protein</fullName>
    </recommendedName>
</protein>
<accession>A0A8W8MNZ7</accession>
<evidence type="ECO:0000313" key="1">
    <source>
        <dbReference type="EnsemblMetazoa" id="G34432.1:cds"/>
    </source>
</evidence>
<sequence length="192" mass="21450">MLTKIGDVAKITKSRREIQISSENRTANLTLWGTIAEDSCIEAESTYNIIAIKAENEFRGQLAFNSTPSTIFEKIENAPEKEEEFRGGVESVSFESNLIEVNGTILNVSSSQLKQIFPTNNIEKVQIEGKRKQNNVSEILHEVTYSTMETTKETTSATNPPLRHQINTRDTKAHLTVNTTSPYTTLSKKIGL</sequence>
<dbReference type="Gene3D" id="2.40.50.140">
    <property type="entry name" value="Nucleic acid-binding proteins"/>
    <property type="match status" value="1"/>
</dbReference>
<evidence type="ECO:0000313" key="2">
    <source>
        <dbReference type="Proteomes" id="UP000005408"/>
    </source>
</evidence>
<dbReference type="InterPro" id="IPR012340">
    <property type="entry name" value="NA-bd_OB-fold"/>
</dbReference>
<evidence type="ECO:0008006" key="3">
    <source>
        <dbReference type="Google" id="ProtNLM"/>
    </source>
</evidence>
<keyword evidence="2" id="KW-1185">Reference proteome</keyword>
<dbReference type="EnsemblMetazoa" id="G34432.1">
    <property type="protein sequence ID" value="G34432.1:cds"/>
    <property type="gene ID" value="G34432"/>
</dbReference>
<dbReference type="Proteomes" id="UP000005408">
    <property type="component" value="Unassembled WGS sequence"/>
</dbReference>
<organism evidence="1 2">
    <name type="scientific">Magallana gigas</name>
    <name type="common">Pacific oyster</name>
    <name type="synonym">Crassostrea gigas</name>
    <dbReference type="NCBI Taxonomy" id="29159"/>
    <lineage>
        <taxon>Eukaryota</taxon>
        <taxon>Metazoa</taxon>
        <taxon>Spiralia</taxon>
        <taxon>Lophotrochozoa</taxon>
        <taxon>Mollusca</taxon>
        <taxon>Bivalvia</taxon>
        <taxon>Autobranchia</taxon>
        <taxon>Pteriomorphia</taxon>
        <taxon>Ostreida</taxon>
        <taxon>Ostreoidea</taxon>
        <taxon>Ostreidae</taxon>
        <taxon>Magallana</taxon>
    </lineage>
</organism>
<name>A0A8W8MNZ7_MAGGI</name>
<dbReference type="AlphaFoldDB" id="A0A8W8MNZ7"/>
<reference evidence="1" key="1">
    <citation type="submission" date="2022-08" db="UniProtKB">
        <authorList>
            <consortium name="EnsemblMetazoa"/>
        </authorList>
    </citation>
    <scope>IDENTIFICATION</scope>
    <source>
        <strain evidence="1">05x7-T-G4-1.051#20</strain>
    </source>
</reference>
<proteinExistence type="predicted"/>